<feature type="chain" id="PRO_5016769874" description="Murein L,D-transpeptidase catalytic domain family protein" evidence="2">
    <location>
        <begin position="24"/>
        <end position="279"/>
    </location>
</feature>
<dbReference type="AlphaFoldDB" id="A0A372DPJ5"/>
<dbReference type="Pfam" id="PF13645">
    <property type="entry name" value="YkuD_2"/>
    <property type="match status" value="1"/>
</dbReference>
<accession>A0A372DPJ5</accession>
<organism evidence="3 4">
    <name type="scientific">Cognatiluteimonas weifangensis</name>
    <dbReference type="NCBI Taxonomy" id="2303539"/>
    <lineage>
        <taxon>Bacteria</taxon>
        <taxon>Pseudomonadati</taxon>
        <taxon>Pseudomonadota</taxon>
        <taxon>Gammaproteobacteria</taxon>
        <taxon>Lysobacterales</taxon>
        <taxon>Lysobacteraceae</taxon>
        <taxon>Cognatiluteimonas</taxon>
    </lineage>
</organism>
<evidence type="ECO:0000256" key="2">
    <source>
        <dbReference type="SAM" id="SignalP"/>
    </source>
</evidence>
<protein>
    <recommendedName>
        <fullName evidence="5">Murein L,D-transpeptidase catalytic domain family protein</fullName>
    </recommendedName>
</protein>
<comment type="caution">
    <text evidence="3">The sequence shown here is derived from an EMBL/GenBank/DDBJ whole genome shotgun (WGS) entry which is preliminary data.</text>
</comment>
<sequence length="279" mass="29238">MSRFHLALSGLTAVVLAASSASAPRAATAATARPPAPAAAPAPHPASVSAPTAEDRNAALLARLSRLAPAADRGVLALALEARSCALAAGDIADAPRLAVIDYTRPSTQPRLWVFDLHRGTLLYDEHVAHGRGSGENLATAFSNRDGSHQSSLGLFATADTYVGGNGYSLRMDGLDPGFNDNARRRLIVMHGAAYVNPAQARRQGRLGRSWGCPALRPQVARAVIDTLKQGQLLFAYADEAEWLSGSRWFGCSGRSAREILARARARGGGDGLLATAAR</sequence>
<keyword evidence="2" id="KW-0732">Signal</keyword>
<feature type="region of interest" description="Disordered" evidence="1">
    <location>
        <begin position="28"/>
        <end position="52"/>
    </location>
</feature>
<dbReference type="Proteomes" id="UP000262917">
    <property type="component" value="Unassembled WGS sequence"/>
</dbReference>
<dbReference type="PANTHER" id="PTHR38477:SF1">
    <property type="entry name" value="MUREIN L,D-TRANSPEPTIDASE CATALYTIC DOMAIN FAMILY PROTEIN"/>
    <property type="match status" value="1"/>
</dbReference>
<dbReference type="RefSeq" id="WP_117201897.1">
    <property type="nucleotide sequence ID" value="NZ_JBHTBK010000017.1"/>
</dbReference>
<evidence type="ECO:0000313" key="3">
    <source>
        <dbReference type="EMBL" id="RFP61473.1"/>
    </source>
</evidence>
<evidence type="ECO:0008006" key="5">
    <source>
        <dbReference type="Google" id="ProtNLM"/>
    </source>
</evidence>
<feature type="signal peptide" evidence="2">
    <location>
        <begin position="1"/>
        <end position="23"/>
    </location>
</feature>
<evidence type="ECO:0000313" key="4">
    <source>
        <dbReference type="Proteomes" id="UP000262917"/>
    </source>
</evidence>
<feature type="compositionally biased region" description="Pro residues" evidence="1">
    <location>
        <begin position="34"/>
        <end position="44"/>
    </location>
</feature>
<name>A0A372DPJ5_9GAMM</name>
<gene>
    <name evidence="3" type="ORF">D0Y53_03910</name>
</gene>
<dbReference type="OrthoDB" id="9815195at2"/>
<evidence type="ECO:0000256" key="1">
    <source>
        <dbReference type="SAM" id="MobiDB-lite"/>
    </source>
</evidence>
<dbReference type="EMBL" id="QVPD01000003">
    <property type="protein sequence ID" value="RFP61473.1"/>
    <property type="molecule type" value="Genomic_DNA"/>
</dbReference>
<dbReference type="PANTHER" id="PTHR38477">
    <property type="entry name" value="HYPOTHETICAL EXPORTED PROTEIN"/>
    <property type="match status" value="1"/>
</dbReference>
<reference evidence="3 4" key="1">
    <citation type="submission" date="2018-08" db="EMBL/GenBank/DDBJ databases">
        <title>Lysobacter weifangensis sp. nov., a new member of the family 'Xanthomonadaceae', isolated from soil in a farmland.</title>
        <authorList>
            <person name="Zhao H."/>
        </authorList>
    </citation>
    <scope>NUCLEOTIDE SEQUENCE [LARGE SCALE GENOMIC DNA]</scope>
    <source>
        <strain evidence="3 4">WF-2</strain>
    </source>
</reference>
<keyword evidence="4" id="KW-1185">Reference proteome</keyword>
<proteinExistence type="predicted"/>
<dbReference type="InterPro" id="IPR032676">
    <property type="entry name" value="YkuD_2"/>
</dbReference>